<keyword evidence="1 6" id="KW-0597">Phosphoprotein</keyword>
<evidence type="ECO:0000259" key="9">
    <source>
        <dbReference type="PROSITE" id="PS51755"/>
    </source>
</evidence>
<dbReference type="Proteomes" id="UP000316213">
    <property type="component" value="Unassembled WGS sequence"/>
</dbReference>
<dbReference type="InterPro" id="IPR001789">
    <property type="entry name" value="Sig_transdc_resp-reg_receiver"/>
</dbReference>
<dbReference type="InterPro" id="IPR016032">
    <property type="entry name" value="Sig_transdc_resp-reg_C-effctor"/>
</dbReference>
<evidence type="ECO:0000259" key="8">
    <source>
        <dbReference type="PROSITE" id="PS50110"/>
    </source>
</evidence>
<reference evidence="10 11" key="1">
    <citation type="submission" date="2019-02" db="EMBL/GenBank/DDBJ databases">
        <title>Deep-cultivation of Planctomycetes and their phenomic and genomic characterization uncovers novel biology.</title>
        <authorList>
            <person name="Wiegand S."/>
            <person name="Jogler M."/>
            <person name="Boedeker C."/>
            <person name="Pinto D."/>
            <person name="Vollmers J."/>
            <person name="Rivas-Marin E."/>
            <person name="Kohn T."/>
            <person name="Peeters S.H."/>
            <person name="Heuer A."/>
            <person name="Rast P."/>
            <person name="Oberbeckmann S."/>
            <person name="Bunk B."/>
            <person name="Jeske O."/>
            <person name="Meyerdierks A."/>
            <person name="Storesund J.E."/>
            <person name="Kallscheuer N."/>
            <person name="Luecker S."/>
            <person name="Lage O.M."/>
            <person name="Pohl T."/>
            <person name="Merkel B.J."/>
            <person name="Hornburger P."/>
            <person name="Mueller R.-W."/>
            <person name="Bruemmer F."/>
            <person name="Labrenz M."/>
            <person name="Spormann A.M."/>
            <person name="Op Den Camp H."/>
            <person name="Overmann J."/>
            <person name="Amann R."/>
            <person name="Jetten M.S.M."/>
            <person name="Mascher T."/>
            <person name="Medema M.H."/>
            <person name="Devos D.P."/>
            <person name="Kaster A.-K."/>
            <person name="Ovreas L."/>
            <person name="Rohde M."/>
            <person name="Galperin M.Y."/>
            <person name="Jogler C."/>
        </authorList>
    </citation>
    <scope>NUCLEOTIDE SEQUENCE [LARGE SCALE GENOMIC DNA]</scope>
    <source>
        <strain evidence="10 11">Pla100</strain>
    </source>
</reference>
<dbReference type="PANTHER" id="PTHR48111:SF4">
    <property type="entry name" value="DNA-BINDING DUAL TRANSCRIPTIONAL REGULATOR OMPR"/>
    <property type="match status" value="1"/>
</dbReference>
<dbReference type="InterPro" id="IPR039420">
    <property type="entry name" value="WalR-like"/>
</dbReference>
<accession>A0A5C5ZQK4</accession>
<evidence type="ECO:0000313" key="11">
    <source>
        <dbReference type="Proteomes" id="UP000316213"/>
    </source>
</evidence>
<dbReference type="InterPro" id="IPR011006">
    <property type="entry name" value="CheY-like_superfamily"/>
</dbReference>
<evidence type="ECO:0000256" key="5">
    <source>
        <dbReference type="ARBA" id="ARBA00023163"/>
    </source>
</evidence>
<keyword evidence="2" id="KW-0902">Two-component regulatory system</keyword>
<sequence>MKNNVILVAEDHPKTSDLIVRYLVRDGYTPICAFDGESALTMVRESAPRLIILDVMLPILDGWSVCTEVRKTAQTPILFLTARDDELDRILGLELGGDDYLSKPFSPRELMARVKALLRRSSWRSESHSDHLICHAGLEFDESKRRVTLDGASISLTPIELRLLQTLINSPGRIFMRCELLRMLYPNGESVVDRVVDVHIGKLRNKIGDDPNCPKFIHTVRGIGYHFTDRSEG</sequence>
<dbReference type="Pfam" id="PF00072">
    <property type="entry name" value="Response_reg"/>
    <property type="match status" value="1"/>
</dbReference>
<keyword evidence="5" id="KW-0804">Transcription</keyword>
<gene>
    <name evidence="10" type="primary">baeR</name>
    <name evidence="10" type="ORF">Pla100_54250</name>
</gene>
<dbReference type="InterPro" id="IPR001867">
    <property type="entry name" value="OmpR/PhoB-type_DNA-bd"/>
</dbReference>
<keyword evidence="11" id="KW-1185">Reference proteome</keyword>
<comment type="caution">
    <text evidence="10">The sequence shown here is derived from an EMBL/GenBank/DDBJ whole genome shotgun (WGS) entry which is preliminary data.</text>
</comment>
<feature type="modified residue" description="4-aspartylphosphate" evidence="6">
    <location>
        <position position="54"/>
    </location>
</feature>
<dbReference type="OrthoDB" id="272875at2"/>
<dbReference type="GO" id="GO:0005829">
    <property type="term" value="C:cytosol"/>
    <property type="evidence" value="ECO:0007669"/>
    <property type="project" value="TreeGrafter"/>
</dbReference>
<dbReference type="SMART" id="SM00448">
    <property type="entry name" value="REC"/>
    <property type="match status" value="1"/>
</dbReference>
<feature type="domain" description="Response regulatory" evidence="8">
    <location>
        <begin position="5"/>
        <end position="118"/>
    </location>
</feature>
<dbReference type="GO" id="GO:0006355">
    <property type="term" value="P:regulation of DNA-templated transcription"/>
    <property type="evidence" value="ECO:0007669"/>
    <property type="project" value="InterPro"/>
</dbReference>
<organism evidence="10 11">
    <name type="scientific">Neorhodopirellula pilleata</name>
    <dbReference type="NCBI Taxonomy" id="2714738"/>
    <lineage>
        <taxon>Bacteria</taxon>
        <taxon>Pseudomonadati</taxon>
        <taxon>Planctomycetota</taxon>
        <taxon>Planctomycetia</taxon>
        <taxon>Pirellulales</taxon>
        <taxon>Pirellulaceae</taxon>
        <taxon>Neorhodopirellula</taxon>
    </lineage>
</organism>
<dbReference type="GO" id="GO:0000976">
    <property type="term" value="F:transcription cis-regulatory region binding"/>
    <property type="evidence" value="ECO:0007669"/>
    <property type="project" value="TreeGrafter"/>
</dbReference>
<dbReference type="PANTHER" id="PTHR48111">
    <property type="entry name" value="REGULATOR OF RPOS"/>
    <property type="match status" value="1"/>
</dbReference>
<dbReference type="SUPFAM" id="SSF46894">
    <property type="entry name" value="C-terminal effector domain of the bipartite response regulators"/>
    <property type="match status" value="1"/>
</dbReference>
<name>A0A5C5ZQK4_9BACT</name>
<proteinExistence type="predicted"/>
<dbReference type="InterPro" id="IPR036388">
    <property type="entry name" value="WH-like_DNA-bd_sf"/>
</dbReference>
<dbReference type="RefSeq" id="WP_146581542.1">
    <property type="nucleotide sequence ID" value="NZ_SJPM01000017.1"/>
</dbReference>
<evidence type="ECO:0000256" key="7">
    <source>
        <dbReference type="PROSITE-ProRule" id="PRU01091"/>
    </source>
</evidence>
<evidence type="ECO:0000256" key="4">
    <source>
        <dbReference type="ARBA" id="ARBA00023125"/>
    </source>
</evidence>
<protein>
    <submittedName>
        <fullName evidence="10">Transcriptional regulatory protein BaeR</fullName>
    </submittedName>
</protein>
<dbReference type="Pfam" id="PF00486">
    <property type="entry name" value="Trans_reg_C"/>
    <property type="match status" value="1"/>
</dbReference>
<feature type="domain" description="OmpR/PhoB-type" evidence="9">
    <location>
        <begin position="130"/>
        <end position="229"/>
    </location>
</feature>
<feature type="DNA-binding region" description="OmpR/PhoB-type" evidence="7">
    <location>
        <begin position="130"/>
        <end position="229"/>
    </location>
</feature>
<dbReference type="SMART" id="SM00862">
    <property type="entry name" value="Trans_reg_C"/>
    <property type="match status" value="1"/>
</dbReference>
<evidence type="ECO:0000256" key="2">
    <source>
        <dbReference type="ARBA" id="ARBA00023012"/>
    </source>
</evidence>
<dbReference type="SUPFAM" id="SSF52172">
    <property type="entry name" value="CheY-like"/>
    <property type="match status" value="1"/>
</dbReference>
<dbReference type="Gene3D" id="1.10.10.10">
    <property type="entry name" value="Winged helix-like DNA-binding domain superfamily/Winged helix DNA-binding domain"/>
    <property type="match status" value="1"/>
</dbReference>
<dbReference type="Gene3D" id="6.10.250.690">
    <property type="match status" value="1"/>
</dbReference>
<dbReference type="Gene3D" id="3.40.50.2300">
    <property type="match status" value="1"/>
</dbReference>
<dbReference type="PROSITE" id="PS50110">
    <property type="entry name" value="RESPONSE_REGULATORY"/>
    <property type="match status" value="1"/>
</dbReference>
<dbReference type="AlphaFoldDB" id="A0A5C5ZQK4"/>
<dbReference type="GO" id="GO:0032993">
    <property type="term" value="C:protein-DNA complex"/>
    <property type="evidence" value="ECO:0007669"/>
    <property type="project" value="TreeGrafter"/>
</dbReference>
<evidence type="ECO:0000256" key="1">
    <source>
        <dbReference type="ARBA" id="ARBA00022553"/>
    </source>
</evidence>
<dbReference type="CDD" id="cd00383">
    <property type="entry name" value="trans_reg_C"/>
    <property type="match status" value="1"/>
</dbReference>
<dbReference type="PROSITE" id="PS51755">
    <property type="entry name" value="OMPR_PHOB"/>
    <property type="match status" value="1"/>
</dbReference>
<evidence type="ECO:0000256" key="6">
    <source>
        <dbReference type="PROSITE-ProRule" id="PRU00169"/>
    </source>
</evidence>
<keyword evidence="4 7" id="KW-0238">DNA-binding</keyword>
<evidence type="ECO:0000256" key="3">
    <source>
        <dbReference type="ARBA" id="ARBA00023015"/>
    </source>
</evidence>
<keyword evidence="3" id="KW-0805">Transcription regulation</keyword>
<evidence type="ECO:0000313" key="10">
    <source>
        <dbReference type="EMBL" id="TWT89496.1"/>
    </source>
</evidence>
<dbReference type="EMBL" id="SJPM01000017">
    <property type="protein sequence ID" value="TWT89496.1"/>
    <property type="molecule type" value="Genomic_DNA"/>
</dbReference>
<dbReference type="GO" id="GO:0000156">
    <property type="term" value="F:phosphorelay response regulator activity"/>
    <property type="evidence" value="ECO:0007669"/>
    <property type="project" value="TreeGrafter"/>
</dbReference>